<dbReference type="RefSeq" id="WP_090272668.1">
    <property type="nucleotide sequence ID" value="NZ_LT629748.1"/>
</dbReference>
<keyword evidence="2" id="KW-1185">Reference proteome</keyword>
<evidence type="ECO:0000313" key="1">
    <source>
        <dbReference type="EMBL" id="SDS20104.1"/>
    </source>
</evidence>
<proteinExistence type="predicted"/>
<dbReference type="OrthoDB" id="9182628at2"/>
<evidence type="ECO:0000313" key="2">
    <source>
        <dbReference type="Proteomes" id="UP000243426"/>
    </source>
</evidence>
<dbReference type="AlphaFoldDB" id="A0A1H1Q9P1"/>
<sequence>MNHPLAMVRWHIDTNVDCYLWEAFYDEEDEFAAKDDKVMLRLIAFRALVWQILYSVPKQQHLEGLVRYNLLYRWFSGKQYLLFEPPSFAEIEEDLESIQPEDSIGNLLAGVIEMAEAGAPPDKHGFTPDHALLARWCARH</sequence>
<dbReference type="Proteomes" id="UP000243426">
    <property type="component" value="Chromosome I"/>
</dbReference>
<protein>
    <recommendedName>
        <fullName evidence="3">Transposase domain</fullName>
    </recommendedName>
</protein>
<reference evidence="2" key="1">
    <citation type="submission" date="2016-10" db="EMBL/GenBank/DDBJ databases">
        <authorList>
            <person name="Varghese N."/>
            <person name="Submissions S."/>
        </authorList>
    </citation>
    <scope>NUCLEOTIDE SEQUENCE [LARGE SCALE GENOMIC DNA]</scope>
    <source>
        <strain evidence="2">2SM5</strain>
    </source>
</reference>
<accession>A0A1H1Q9P1</accession>
<organism evidence="1 2">
    <name type="scientific">Halopseudomonas litoralis</name>
    <dbReference type="NCBI Taxonomy" id="797277"/>
    <lineage>
        <taxon>Bacteria</taxon>
        <taxon>Pseudomonadati</taxon>
        <taxon>Pseudomonadota</taxon>
        <taxon>Gammaproteobacteria</taxon>
        <taxon>Pseudomonadales</taxon>
        <taxon>Pseudomonadaceae</taxon>
        <taxon>Halopseudomonas</taxon>
    </lineage>
</organism>
<gene>
    <name evidence="1" type="ORF">SAMN05216198_1418</name>
</gene>
<name>A0A1H1Q9P1_9GAMM</name>
<dbReference type="EMBL" id="LT629748">
    <property type="protein sequence ID" value="SDS20104.1"/>
    <property type="molecule type" value="Genomic_DNA"/>
</dbReference>
<evidence type="ECO:0008006" key="3">
    <source>
        <dbReference type="Google" id="ProtNLM"/>
    </source>
</evidence>